<keyword evidence="4" id="KW-1185">Reference proteome</keyword>
<evidence type="ECO:0000256" key="1">
    <source>
        <dbReference type="SAM" id="MobiDB-lite"/>
    </source>
</evidence>
<accession>S9VZ51</accession>
<dbReference type="RefSeq" id="XP_013024051.1">
    <property type="nucleotide sequence ID" value="XM_013168597.1"/>
</dbReference>
<evidence type="ECO:0000313" key="4">
    <source>
        <dbReference type="Proteomes" id="UP000015464"/>
    </source>
</evidence>
<name>S9VZ51_SCHCR</name>
<evidence type="ECO:0000313" key="3">
    <source>
        <dbReference type="EMBL" id="EPY51484.1"/>
    </source>
</evidence>
<dbReference type="HOGENOM" id="CLU_2074496_0_0_1"/>
<gene>
    <name evidence="3" type="ORF">SPOG_02655</name>
</gene>
<dbReference type="GeneID" id="25036978"/>
<dbReference type="AlphaFoldDB" id="S9VZ51"/>
<feature type="region of interest" description="Disordered" evidence="1">
    <location>
        <begin position="55"/>
        <end position="94"/>
    </location>
</feature>
<evidence type="ECO:0000256" key="2">
    <source>
        <dbReference type="SAM" id="SignalP"/>
    </source>
</evidence>
<feature type="chain" id="PRO_5004572250" evidence="2">
    <location>
        <begin position="22"/>
        <end position="118"/>
    </location>
</feature>
<feature type="compositionally biased region" description="Low complexity" evidence="1">
    <location>
        <begin position="76"/>
        <end position="94"/>
    </location>
</feature>
<keyword evidence="2" id="KW-0732">Signal</keyword>
<protein>
    <submittedName>
        <fullName evidence="3">Uncharacterized protein</fullName>
    </submittedName>
</protein>
<dbReference type="EMBL" id="KE546991">
    <property type="protein sequence ID" value="EPY51484.1"/>
    <property type="molecule type" value="Genomic_DNA"/>
</dbReference>
<organism evidence="3 4">
    <name type="scientific">Schizosaccharomyces cryophilus (strain OY26 / ATCC MYA-4695 / CBS 11777 / NBRC 106824 / NRRL Y48691)</name>
    <name type="common">Fission yeast</name>
    <dbReference type="NCBI Taxonomy" id="653667"/>
    <lineage>
        <taxon>Eukaryota</taxon>
        <taxon>Fungi</taxon>
        <taxon>Dikarya</taxon>
        <taxon>Ascomycota</taxon>
        <taxon>Taphrinomycotina</taxon>
        <taxon>Schizosaccharomycetes</taxon>
        <taxon>Schizosaccharomycetales</taxon>
        <taxon>Schizosaccharomycetaceae</taxon>
        <taxon>Schizosaccharomyces</taxon>
    </lineage>
</organism>
<reference evidence="3 4" key="1">
    <citation type="journal article" date="2011" name="Science">
        <title>Comparative functional genomics of the fission yeasts.</title>
        <authorList>
            <person name="Rhind N."/>
            <person name="Chen Z."/>
            <person name="Yassour M."/>
            <person name="Thompson D.A."/>
            <person name="Haas B.J."/>
            <person name="Habib N."/>
            <person name="Wapinski I."/>
            <person name="Roy S."/>
            <person name="Lin M.F."/>
            <person name="Heiman D.I."/>
            <person name="Young S.K."/>
            <person name="Furuya K."/>
            <person name="Guo Y."/>
            <person name="Pidoux A."/>
            <person name="Chen H.M."/>
            <person name="Robbertse B."/>
            <person name="Goldberg J.M."/>
            <person name="Aoki K."/>
            <person name="Bayne E.H."/>
            <person name="Berlin A.M."/>
            <person name="Desjardins C.A."/>
            <person name="Dobbs E."/>
            <person name="Dukaj L."/>
            <person name="Fan L."/>
            <person name="FitzGerald M.G."/>
            <person name="French C."/>
            <person name="Gujja S."/>
            <person name="Hansen K."/>
            <person name="Keifenheim D."/>
            <person name="Levin J.Z."/>
            <person name="Mosher R.A."/>
            <person name="Mueller C.A."/>
            <person name="Pfiffner J."/>
            <person name="Priest M."/>
            <person name="Russ C."/>
            <person name="Smialowska A."/>
            <person name="Swoboda P."/>
            <person name="Sykes S.M."/>
            <person name="Vaughn M."/>
            <person name="Vengrova S."/>
            <person name="Yoder R."/>
            <person name="Zeng Q."/>
            <person name="Allshire R."/>
            <person name="Baulcombe D."/>
            <person name="Birren B.W."/>
            <person name="Brown W."/>
            <person name="Ekwall K."/>
            <person name="Kellis M."/>
            <person name="Leatherwood J."/>
            <person name="Levin H."/>
            <person name="Margalit H."/>
            <person name="Martienssen R."/>
            <person name="Nieduszynski C.A."/>
            <person name="Spatafora J.W."/>
            <person name="Friedman N."/>
            <person name="Dalgaard J.Z."/>
            <person name="Baumann P."/>
            <person name="Niki H."/>
            <person name="Regev A."/>
            <person name="Nusbaum C."/>
        </authorList>
    </citation>
    <scope>NUCLEOTIDE SEQUENCE [LARGE SCALE GENOMIC DNA]</scope>
    <source>
        <strain evidence="4">OY26 / ATCC MYA-4695 / CBS 11777 / NBRC 106824 / NRRL Y48691</strain>
    </source>
</reference>
<proteinExistence type="predicted"/>
<feature type="compositionally biased region" description="Low complexity" evidence="1">
    <location>
        <begin position="55"/>
        <end position="68"/>
    </location>
</feature>
<sequence>MWLPLHLLSQVLPLPLPLAVAPPASPTVLIPSPISLVLFHTFVTSSTQVSYPGNVSSSLASGSNQSGNITSGIKTASQTSSNSGSSSFSAQPSAASTGSKASIFLTALSVVAVFFFLS</sequence>
<feature type="signal peptide" evidence="2">
    <location>
        <begin position="1"/>
        <end position="21"/>
    </location>
</feature>
<dbReference type="Proteomes" id="UP000015464">
    <property type="component" value="Unassembled WGS sequence"/>
</dbReference>